<evidence type="ECO:0000313" key="2">
    <source>
        <dbReference type="Proteomes" id="UP001497700"/>
    </source>
</evidence>
<gene>
    <name evidence="1" type="ORF">F4820DRAFT_455211</name>
</gene>
<reference evidence="1 2" key="1">
    <citation type="journal article" date="2022" name="New Phytol.">
        <title>Ecological generalism drives hyperdiversity of secondary metabolite gene clusters in xylarialean endophytes.</title>
        <authorList>
            <person name="Franco M.E.E."/>
            <person name="Wisecaver J.H."/>
            <person name="Arnold A.E."/>
            <person name="Ju Y.M."/>
            <person name="Slot J.C."/>
            <person name="Ahrendt S."/>
            <person name="Moore L.P."/>
            <person name="Eastman K.E."/>
            <person name="Scott K."/>
            <person name="Konkel Z."/>
            <person name="Mondo S.J."/>
            <person name="Kuo A."/>
            <person name="Hayes R.D."/>
            <person name="Haridas S."/>
            <person name="Andreopoulos B."/>
            <person name="Riley R."/>
            <person name="LaButti K."/>
            <person name="Pangilinan J."/>
            <person name="Lipzen A."/>
            <person name="Amirebrahimi M."/>
            <person name="Yan J."/>
            <person name="Adam C."/>
            <person name="Keymanesh K."/>
            <person name="Ng V."/>
            <person name="Louie K."/>
            <person name="Northen T."/>
            <person name="Drula E."/>
            <person name="Henrissat B."/>
            <person name="Hsieh H.M."/>
            <person name="Youens-Clark K."/>
            <person name="Lutzoni F."/>
            <person name="Miadlikowska J."/>
            <person name="Eastwood D.C."/>
            <person name="Hamelin R.C."/>
            <person name="Grigoriev I.V."/>
            <person name="U'Ren J.M."/>
        </authorList>
    </citation>
    <scope>NUCLEOTIDE SEQUENCE [LARGE SCALE GENOMIC DNA]</scope>
    <source>
        <strain evidence="1 2">CBS 119005</strain>
    </source>
</reference>
<organism evidence="1 2">
    <name type="scientific">Hypoxylon rubiginosum</name>
    <dbReference type="NCBI Taxonomy" id="110542"/>
    <lineage>
        <taxon>Eukaryota</taxon>
        <taxon>Fungi</taxon>
        <taxon>Dikarya</taxon>
        <taxon>Ascomycota</taxon>
        <taxon>Pezizomycotina</taxon>
        <taxon>Sordariomycetes</taxon>
        <taxon>Xylariomycetidae</taxon>
        <taxon>Xylariales</taxon>
        <taxon>Hypoxylaceae</taxon>
        <taxon>Hypoxylon</taxon>
    </lineage>
</organism>
<comment type="caution">
    <text evidence="1">The sequence shown here is derived from an EMBL/GenBank/DDBJ whole genome shotgun (WGS) entry which is preliminary data.</text>
</comment>
<name>A0ACB9ZFB5_9PEZI</name>
<keyword evidence="2" id="KW-1185">Reference proteome</keyword>
<dbReference type="EMBL" id="MU393424">
    <property type="protein sequence ID" value="KAI4870336.1"/>
    <property type="molecule type" value="Genomic_DNA"/>
</dbReference>
<protein>
    <submittedName>
        <fullName evidence="1">Amidase signature domain-containing protein</fullName>
    </submittedName>
</protein>
<proteinExistence type="predicted"/>
<evidence type="ECO:0000313" key="1">
    <source>
        <dbReference type="EMBL" id="KAI4870336.1"/>
    </source>
</evidence>
<dbReference type="Proteomes" id="UP001497700">
    <property type="component" value="Unassembled WGS sequence"/>
</dbReference>
<accession>A0ACB9ZFB5</accession>
<sequence>MSRILLFLAAADPAKADLVDSGSVVSLDGIPYYVGGVSVGQLGTNETRDAIGQAGMVPGIDLFPITIIDTPGTELQGLDLLDITAQYDKEDDVFQPAFLKTIYLRSATTSSLMLNGSDLEGAFSNLGTSLLITSEDVSGDLKTIGNTRVLMGPISADLPKGPYFVSSATGNVFKVHRLYGDDYLAFIQGVVSDEKGGYTSLPAVTENVMTKSIAVPSRLYYTPSEEQPLAGLRFGVKDIYHVKGVGTSGGNRAYYYLYGARNATCPSIQRLIDLGAVLVGKMGTVQFANGDKPTADWVDFHAPFNPRGDGYQNPSGSSTGSGAGIAAYEWLDLAVGSDTGGSMRGPAGVQGVFGGRPSTGAISMDGVIPLSPVSDSAGIFARSGSLWAKATQSWYPDMKSNYTSYPKIIHSAVSGNVMSAAARAVVDDWVAKLEDFLQVTSTPANFTTQWEKTHGDAPASLGDMLYETYGVYITHDQWALLAKPFFADYAARHGGRQPFVNPGPLSRWQWGQVHATDEVYAQALRNISIFQNWWETDGFGRHDTESCSESLYVWAWSTGEPSYRNAYLEAPTGPPLGFTDSNIPIIAGAPEVVVPIGEIPYNSTVTMQTEYLPVTMALRMARGCDYMLASLVSDLEEAGVLRSVAAGSRLYN</sequence>